<feature type="domain" description="RING-CH-type" evidence="7">
    <location>
        <begin position="24"/>
        <end position="90"/>
    </location>
</feature>
<name>A0A6G0XQ66_9STRA</name>
<evidence type="ECO:0000259" key="7">
    <source>
        <dbReference type="PROSITE" id="PS51292"/>
    </source>
</evidence>
<evidence type="ECO:0000313" key="9">
    <source>
        <dbReference type="Proteomes" id="UP000481153"/>
    </source>
</evidence>
<keyword evidence="5" id="KW-1133">Transmembrane helix</keyword>
<dbReference type="InterPro" id="IPR001841">
    <property type="entry name" value="Znf_RING"/>
</dbReference>
<keyword evidence="3" id="KW-0862">Zinc</keyword>
<dbReference type="InterPro" id="IPR013083">
    <property type="entry name" value="Znf_RING/FYVE/PHD"/>
</dbReference>
<comment type="caution">
    <text evidence="8">The sequence shown here is derived from an EMBL/GenBank/DDBJ whole genome shotgun (WGS) entry which is preliminary data.</text>
</comment>
<sequence length="212" mass="23638">MDVPTDSSALVLLSDMSNEYDLAEAHNGSPYCYICLDSINRSSGDDLELMAPCACQTYIHRCCLDGWRRTSQTINCQTHCPTCLKAFQMESSAPLTKIEHGYEVISTYWWRFMSAYIIVVSAVVFLFNFTHWYHADSATKLDLLPGYFSIAALSLFYPIIVITLVVLGFCILYNMTLGILNICGVATGATTTAPIKIPDPPRVQNLRPLLTN</sequence>
<dbReference type="Proteomes" id="UP000481153">
    <property type="component" value="Unassembled WGS sequence"/>
</dbReference>
<evidence type="ECO:0000256" key="1">
    <source>
        <dbReference type="ARBA" id="ARBA00022723"/>
    </source>
</evidence>
<dbReference type="SUPFAM" id="SSF57850">
    <property type="entry name" value="RING/U-box"/>
    <property type="match status" value="1"/>
</dbReference>
<dbReference type="Gene3D" id="3.30.40.10">
    <property type="entry name" value="Zinc/RING finger domain, C3HC4 (zinc finger)"/>
    <property type="match status" value="1"/>
</dbReference>
<dbReference type="SMART" id="SM00744">
    <property type="entry name" value="RINGv"/>
    <property type="match status" value="1"/>
</dbReference>
<accession>A0A6G0XQ66</accession>
<dbReference type="EMBL" id="VJMJ01000027">
    <property type="protein sequence ID" value="KAF0742422.1"/>
    <property type="molecule type" value="Genomic_DNA"/>
</dbReference>
<evidence type="ECO:0000256" key="4">
    <source>
        <dbReference type="PROSITE-ProRule" id="PRU00175"/>
    </source>
</evidence>
<organism evidence="8 9">
    <name type="scientific">Aphanomyces euteiches</name>
    <dbReference type="NCBI Taxonomy" id="100861"/>
    <lineage>
        <taxon>Eukaryota</taxon>
        <taxon>Sar</taxon>
        <taxon>Stramenopiles</taxon>
        <taxon>Oomycota</taxon>
        <taxon>Saprolegniomycetes</taxon>
        <taxon>Saprolegniales</taxon>
        <taxon>Verrucalvaceae</taxon>
        <taxon>Aphanomyces</taxon>
    </lineage>
</organism>
<dbReference type="PROSITE" id="PS51292">
    <property type="entry name" value="ZF_RING_CH"/>
    <property type="match status" value="1"/>
</dbReference>
<evidence type="ECO:0000256" key="3">
    <source>
        <dbReference type="ARBA" id="ARBA00022833"/>
    </source>
</evidence>
<dbReference type="GO" id="GO:0008270">
    <property type="term" value="F:zinc ion binding"/>
    <property type="evidence" value="ECO:0007669"/>
    <property type="project" value="UniProtKB-KW"/>
</dbReference>
<keyword evidence="1" id="KW-0479">Metal-binding</keyword>
<keyword evidence="5" id="KW-0812">Transmembrane</keyword>
<dbReference type="InterPro" id="IPR011016">
    <property type="entry name" value="Znf_RING-CH"/>
</dbReference>
<feature type="transmembrane region" description="Helical" evidence="5">
    <location>
        <begin position="108"/>
        <end position="127"/>
    </location>
</feature>
<feature type="domain" description="RING-type" evidence="6">
    <location>
        <begin position="32"/>
        <end position="83"/>
    </location>
</feature>
<evidence type="ECO:0000313" key="8">
    <source>
        <dbReference type="EMBL" id="KAF0742422.1"/>
    </source>
</evidence>
<reference evidence="8 9" key="1">
    <citation type="submission" date="2019-07" db="EMBL/GenBank/DDBJ databases">
        <title>Genomics analysis of Aphanomyces spp. identifies a new class of oomycete effector associated with host adaptation.</title>
        <authorList>
            <person name="Gaulin E."/>
        </authorList>
    </citation>
    <scope>NUCLEOTIDE SEQUENCE [LARGE SCALE GENOMIC DNA]</scope>
    <source>
        <strain evidence="8 9">ATCC 201684</strain>
    </source>
</reference>
<dbReference type="PANTHER" id="PTHR46347">
    <property type="entry name" value="RING/FYVE/PHD ZINC FINGER SUPERFAMILY PROTEIN"/>
    <property type="match status" value="1"/>
</dbReference>
<evidence type="ECO:0000256" key="2">
    <source>
        <dbReference type="ARBA" id="ARBA00022771"/>
    </source>
</evidence>
<gene>
    <name evidence="8" type="ORF">Ae201684_002524</name>
</gene>
<dbReference type="PANTHER" id="PTHR46347:SF1">
    <property type="entry name" value="RING_FYVE_PHD ZINC FINGER SUPERFAMILY PROTEIN"/>
    <property type="match status" value="1"/>
</dbReference>
<proteinExistence type="predicted"/>
<protein>
    <submittedName>
        <fullName evidence="8">Uncharacterized protein</fullName>
    </submittedName>
</protein>
<evidence type="ECO:0000259" key="6">
    <source>
        <dbReference type="PROSITE" id="PS50089"/>
    </source>
</evidence>
<dbReference type="AlphaFoldDB" id="A0A6G0XQ66"/>
<keyword evidence="5" id="KW-0472">Membrane</keyword>
<dbReference type="PROSITE" id="PS50089">
    <property type="entry name" value="ZF_RING_2"/>
    <property type="match status" value="1"/>
</dbReference>
<evidence type="ECO:0000256" key="5">
    <source>
        <dbReference type="SAM" id="Phobius"/>
    </source>
</evidence>
<feature type="transmembrane region" description="Helical" evidence="5">
    <location>
        <begin position="147"/>
        <end position="172"/>
    </location>
</feature>
<dbReference type="VEuPathDB" id="FungiDB:AeMF1_002385"/>
<keyword evidence="9" id="KW-1185">Reference proteome</keyword>
<keyword evidence="2 4" id="KW-0863">Zinc-finger</keyword>